<dbReference type="EC" id="3.4.19.12" evidence="3"/>
<dbReference type="GO" id="GO:0004843">
    <property type="term" value="F:cysteine-type deubiquitinase activity"/>
    <property type="evidence" value="ECO:0007669"/>
    <property type="project" value="UniProtKB-EC"/>
</dbReference>
<evidence type="ECO:0000256" key="8">
    <source>
        <dbReference type="SAM" id="MobiDB-lite"/>
    </source>
</evidence>
<dbReference type="InterPro" id="IPR021905">
    <property type="entry name" value="DUF3517"/>
</dbReference>
<dbReference type="GO" id="GO:0005634">
    <property type="term" value="C:nucleus"/>
    <property type="evidence" value="ECO:0007669"/>
    <property type="project" value="TreeGrafter"/>
</dbReference>
<evidence type="ECO:0000256" key="7">
    <source>
        <dbReference type="ARBA" id="ARBA00022807"/>
    </source>
</evidence>
<dbReference type="SUPFAM" id="SSF54001">
    <property type="entry name" value="Cysteine proteinases"/>
    <property type="match status" value="1"/>
</dbReference>
<dbReference type="GO" id="GO:0005829">
    <property type="term" value="C:cytosol"/>
    <property type="evidence" value="ECO:0007669"/>
    <property type="project" value="TreeGrafter"/>
</dbReference>
<dbReference type="PROSITE" id="PS00973">
    <property type="entry name" value="USP_2"/>
    <property type="match status" value="1"/>
</dbReference>
<dbReference type="InterPro" id="IPR018200">
    <property type="entry name" value="USP_CS"/>
</dbReference>
<feature type="compositionally biased region" description="Basic and acidic residues" evidence="8">
    <location>
        <begin position="548"/>
        <end position="557"/>
    </location>
</feature>
<feature type="compositionally biased region" description="Basic residues" evidence="8">
    <location>
        <begin position="530"/>
        <end position="546"/>
    </location>
</feature>
<dbReference type="Pfam" id="PF12030">
    <property type="entry name" value="DUF3517"/>
    <property type="match status" value="1"/>
</dbReference>
<feature type="region of interest" description="Disordered" evidence="8">
    <location>
        <begin position="2277"/>
        <end position="2299"/>
    </location>
</feature>
<evidence type="ECO:0000256" key="4">
    <source>
        <dbReference type="ARBA" id="ARBA00022670"/>
    </source>
</evidence>
<dbReference type="InterPro" id="IPR016024">
    <property type="entry name" value="ARM-type_fold"/>
</dbReference>
<evidence type="ECO:0000256" key="1">
    <source>
        <dbReference type="ARBA" id="ARBA00000707"/>
    </source>
</evidence>
<dbReference type="GO" id="GO:0009966">
    <property type="term" value="P:regulation of signal transduction"/>
    <property type="evidence" value="ECO:0007669"/>
    <property type="project" value="UniProtKB-ARBA"/>
</dbReference>
<feature type="compositionally biased region" description="Basic and acidic residues" evidence="8">
    <location>
        <begin position="754"/>
        <end position="773"/>
    </location>
</feature>
<dbReference type="PROSITE" id="PS50235">
    <property type="entry name" value="USP_3"/>
    <property type="match status" value="1"/>
</dbReference>
<dbReference type="InterPro" id="IPR056850">
    <property type="entry name" value="ARM_UBP34_24_USP9X_Y"/>
</dbReference>
<dbReference type="FunFam" id="3.90.70.10:FF:000014">
    <property type="entry name" value="Ubiquitin carboxyl-terminal hydrolase 34"/>
    <property type="match status" value="1"/>
</dbReference>
<keyword evidence="4" id="KW-0645">Protease</keyword>
<dbReference type="GO" id="GO:0006508">
    <property type="term" value="P:proteolysis"/>
    <property type="evidence" value="ECO:0007669"/>
    <property type="project" value="UniProtKB-KW"/>
</dbReference>
<evidence type="ECO:0000256" key="5">
    <source>
        <dbReference type="ARBA" id="ARBA00022786"/>
    </source>
</evidence>
<feature type="compositionally biased region" description="Acidic residues" evidence="8">
    <location>
        <begin position="558"/>
        <end position="590"/>
    </location>
</feature>
<dbReference type="EMBL" id="JARGDH010000004">
    <property type="protein sequence ID" value="KAL0270091.1"/>
    <property type="molecule type" value="Genomic_DNA"/>
</dbReference>
<feature type="compositionally biased region" description="Basic and acidic residues" evidence="8">
    <location>
        <begin position="90"/>
        <end position="132"/>
    </location>
</feature>
<comment type="similarity">
    <text evidence="2">Belongs to the peptidase C19 family.</text>
</comment>
<dbReference type="InterPro" id="IPR001394">
    <property type="entry name" value="Peptidase_C19_UCH"/>
</dbReference>
<gene>
    <name evidence="10" type="ORF">PYX00_007611</name>
</gene>
<comment type="caution">
    <text evidence="10">The sequence shown here is derived from an EMBL/GenBank/DDBJ whole genome shotgun (WGS) entry which is preliminary data.</text>
</comment>
<dbReference type="GO" id="GO:0016579">
    <property type="term" value="P:protein deubiquitination"/>
    <property type="evidence" value="ECO:0007669"/>
    <property type="project" value="InterPro"/>
</dbReference>
<name>A0AAW2HJU8_9NEOP</name>
<feature type="compositionally biased region" description="Polar residues" evidence="8">
    <location>
        <begin position="490"/>
        <end position="499"/>
    </location>
</feature>
<dbReference type="PROSITE" id="PS00972">
    <property type="entry name" value="USP_1"/>
    <property type="match status" value="1"/>
</dbReference>
<dbReference type="Gene3D" id="3.90.70.10">
    <property type="entry name" value="Cysteine proteinases"/>
    <property type="match status" value="1"/>
</dbReference>
<feature type="region of interest" description="Disordered" evidence="8">
    <location>
        <begin position="614"/>
        <end position="634"/>
    </location>
</feature>
<dbReference type="PANTHER" id="PTHR24006">
    <property type="entry name" value="UBIQUITIN CARBOXYL-TERMINAL HYDROLASE"/>
    <property type="match status" value="1"/>
</dbReference>
<feature type="compositionally biased region" description="Basic and acidic residues" evidence="8">
    <location>
        <begin position="3410"/>
        <end position="3425"/>
    </location>
</feature>
<feature type="domain" description="USP" evidence="9">
    <location>
        <begin position="1920"/>
        <end position="2269"/>
    </location>
</feature>
<dbReference type="InterPro" id="IPR011989">
    <property type="entry name" value="ARM-like"/>
</dbReference>
<protein>
    <recommendedName>
        <fullName evidence="3">ubiquitinyl hydrolase 1</fullName>
        <ecNumber evidence="3">3.4.19.12</ecNumber>
    </recommendedName>
</protein>
<reference evidence="10" key="1">
    <citation type="journal article" date="2024" name="Gigascience">
        <title>Chromosome-level genome of the poultry shaft louse Menopon gallinae provides insight into the host-switching and adaptive evolution of parasitic lice.</title>
        <authorList>
            <person name="Xu Y."/>
            <person name="Ma L."/>
            <person name="Liu S."/>
            <person name="Liang Y."/>
            <person name="Liu Q."/>
            <person name="He Z."/>
            <person name="Tian L."/>
            <person name="Duan Y."/>
            <person name="Cai W."/>
            <person name="Li H."/>
            <person name="Song F."/>
        </authorList>
    </citation>
    <scope>NUCLEOTIDE SEQUENCE</scope>
    <source>
        <strain evidence="10">Cailab_2023a</strain>
    </source>
</reference>
<feature type="compositionally biased region" description="Acidic residues" evidence="8">
    <location>
        <begin position="3395"/>
        <end position="3409"/>
    </location>
</feature>
<evidence type="ECO:0000256" key="6">
    <source>
        <dbReference type="ARBA" id="ARBA00022801"/>
    </source>
</evidence>
<feature type="region of interest" description="Disordered" evidence="8">
    <location>
        <begin position="669"/>
        <end position="789"/>
    </location>
</feature>
<dbReference type="Pfam" id="PF00443">
    <property type="entry name" value="UCH"/>
    <property type="match status" value="1"/>
</dbReference>
<feature type="region of interest" description="Disordered" evidence="8">
    <location>
        <begin position="89"/>
        <end position="132"/>
    </location>
</feature>
<feature type="compositionally biased region" description="Basic and acidic residues" evidence="8">
    <location>
        <begin position="694"/>
        <end position="704"/>
    </location>
</feature>
<evidence type="ECO:0000256" key="3">
    <source>
        <dbReference type="ARBA" id="ARBA00012759"/>
    </source>
</evidence>
<evidence type="ECO:0000313" key="10">
    <source>
        <dbReference type="EMBL" id="KAL0270091.1"/>
    </source>
</evidence>
<feature type="compositionally biased region" description="Basic and acidic residues" evidence="8">
    <location>
        <begin position="621"/>
        <end position="634"/>
    </location>
</feature>
<dbReference type="InterPro" id="IPR038765">
    <property type="entry name" value="Papain-like_cys_pep_sf"/>
</dbReference>
<comment type="catalytic activity">
    <reaction evidence="1">
        <text>Thiol-dependent hydrolysis of ester, thioester, amide, peptide and isopeptide bonds formed by the C-terminal Gly of ubiquitin (a 76-residue protein attached to proteins as an intracellular targeting signal).</text>
        <dbReference type="EC" id="3.4.19.12"/>
    </reaction>
</comment>
<accession>A0AAW2HJU8</accession>
<evidence type="ECO:0000256" key="2">
    <source>
        <dbReference type="ARBA" id="ARBA00009085"/>
    </source>
</evidence>
<dbReference type="SUPFAM" id="SSF48371">
    <property type="entry name" value="ARM repeat"/>
    <property type="match status" value="2"/>
</dbReference>
<dbReference type="Gene3D" id="1.25.10.10">
    <property type="entry name" value="Leucine-rich Repeat Variant"/>
    <property type="match status" value="1"/>
</dbReference>
<feature type="region of interest" description="Disordered" evidence="8">
    <location>
        <begin position="835"/>
        <end position="861"/>
    </location>
</feature>
<sequence length="3477" mass="398623">MCDVCADFVGLLLSYDDKFAEKFYEITILKKSEVEVIYQFIQSFNQRQCMCVFRDSKNFERFSYFTQCIVHLAILELKDLHKQLSNNAKAKVDESNSSDEGNKSKDDDGNTSKRKATNEEKESGGKGNEETKEVWDMHEKEKLFNFLSKLFLMNFPLYQAYKLSCHSKSEEISQHELSSLSVFCEVNDMEIPFYLVRNVTVFCKNNGVQYITKCFDGHTPDSLPVPIAHALISVVCNVKLWLNIRSIVTLFVPLRSKVLKYMCSLHDKDLRLPGIKNMAEYMWNAIKEPFDSPPTFDRDGLELAFKYFTSSTLTMRLAGIAQINSYISVFNELCNNENMIEVESVGQSLADWLIQVQIISHIFGPNLHVEVIKQSHIILNFLAMECKITNEHIDIIWQAAQLKHCSKQVHDLLPPFINNLETGPVLHLYNLLCKLEPKDHTEQSLFLASALIKFIWTSGGTYHLADELPFLSMNKGAIADMKMHHHEITSSENSISPEASITEDEQADSSQLSELHKTPSEGSEGPTPCKKARKHIRDKRISHGQRLHSSDESIKVEDVDEEEEDEAEEEEDEEEENEDEDDEDEDEEVENSPVISHVHSLAVIQQRLLNKEKRLKSNLRGGEDPTQRKKDTLLKEIPLELLKDYCGELSNKKGTEEEKKELMKELLKTAKLEQKREQRRKLKGEPGSEEDADGEKSGSEDVLVKQKKKKVLKKRKFSPNIVLQEKNSGDKRKCSEEEDTDESDGETKNTNQKSIKDNKRYSAEKEQKPKCEVEQPVEESSHDSTNTGMVGIPCTVDSSGVMTELANLVRNEDIHGCTSFFLDLHQGRDLVEEMSVDEGGSYSSRMSNKSEKNMDDFEGEDSGCEEEEEEELVQFTSNTIRLSDYAFPTEEEDIVQTGGKISCRPRFTRINTHFKMDNVCKPGNTLLWDLLQDDKIEQLGENLAAEAEKILSNLLCFNTERLIRMKFIEGCLENLSMNWSVVVSLRLLPKLFASFQEFRGTNTHAITTWAEHKLHMMKHFFNNLQVYSLEGPKFYSHQTEINVRLQFLSSVFSPMGSPDCFRLSLAQVDTLWSCLATDPQCSDELFSWLLNNARSKGHQHALGIDALKYLYMKKLPSLPPETMSMVGLTLFQQLHNLARYAFAQTDPAAVRDVDLVGMDYLWKVALRANNTDISMSAIQYINQYYMSRHLENEEEFICQCMSYLASASRELNTSEESSLLCIQRALVLLKTHLETFKRRYAYHLRRWMLEGKSVGSHVQIMSGDRGYVPIRVVIQPAGLTEKTTLELLSSDYVAELRAEVAKWWENIQQKRSKEGKDTPVLGALLTDGPIRMITQGQELTPELDEKTLQEMMFKDSQLVYISVGAARPQKIRDAADTPSVLPPPPRENLPTHLLLQPLYFEQLFQLMQTLSAMKTPVKGSHQIPHTKAQVLSRRIWDILTLLPTSPKLLQGFQSLESSNEVKLQELLDPSSPQKLMYSLYIVESLCRPAAGKKQKVLSQGERNAETTNSWTETFVQQGGLRHLFDIFMSGALQRGDGSEWQQDCLATLLKLLCQLGMAQSDKRNVEHVQEPEGIGRNKQRRMKKSNLEKPVPRLNETMLQMLNTDGVMERLTSILYEASLPRDPNHYKTGFWGRAQVVHYAMSLLVSWVHSGDSVRETLFNTSNLFSRLQRLVLEDPEPAVRREVCTALYRLCLGNVGPAESNENYPSLVTPMLNKLLDFLHIAESMGPQKYESLHPAAEDGKEPYGPACRDYFWLLCRLVDSLPQDLAKESIEDPQGCLLDIDALARSLANSIVTRDYLESRHNTVEDSGLIGLLNLETNVVKHFPPFKTSKEGQEFVLQLFDFLFALPNPKKRYLPKCKSQLARSSTYDLLVEMVRGAPDNYMILHGKLLSQHQQGPHYPYPWDYWPHEDGRSDCGYVGLTNLGATCYMASCMQHLYMMPQARSSILDAKCNSGSKHEETLKELQRMFAYLMESERKAYNPRSFCKVYTMDHQPLNTGEQKDMAEFFIDLVSKLEEMTPELKKLVKTLFGGVISNNVVSLDCGHVSRTLEEFYTVRCQVTDMRNIYESLDEVTVKDTLEGDNMYTCSQCGKKVRAEKRACFKKLPHILCFNTMRYTFNMLTMLKEKVNTLFSFPLRLDMSGYVEKHLMPQHYQEQKLKSQLGKSDELSDWEDFNEKYEYDLIGVTVHTGTADGGHYYSFIRDRTTSNRDKWFLFNDAEVKPFDPNQLAAECFGGEMTSKTYDSVNDKFMDFSFEKTNSAYMLFYEWCSESGEQRGAKDENSECGEGEQSSSKETSEQKTVILPQFELSKDLEDWIWQDNMHFLRDKNIFEHTYFNFMWQICGHIPQTLVSQSCDITELAAELSTSFFLETYIHAKEKPMMVQWVELVTKQFVSSRAACEWFLGHMARSDWWPVQILIKCPNQMIRQMFQRLCIHVIQQLRQSHVSLYLKSDSDDETVEDSDIEKIGTHSCVTMFVRKLLSLLEYGTAKAHLKNLTEYFVFLYEFSKMGEIEAQFLIAIQAISTMVNFYLGHKATDFVEVLSEEEEEEDAVPPPTDKYKPASLEKMITLIATLAEKSRGPDNRLELTEMDMNAVAGGKWFPFIYQQTKDAINLNQTRNLIFALCQYNDRLAQMIVTMIFQTIARHTEISQPFLKLLTLLTDPTNTPPAYTNSEGMPSFSQYVLQGIWDIAEICPIPILDWLALQVSRNPLAHSLVLQSLDQWVEPYLMQNCNQRVRTAAAYLLVSLVPNAHFKQHYRSARGLMHPRDLLMNQEAQSVLHEIYMLLLRKLKVAKKYSDVQEHGPNKLTAYFTLLLYCCPTKTEKLMFAPFFMDLWNLFLPNLSEPSISVHYNKQALLSFWHHVCVDCPENVNLILSNPSVTKNIAFNYILADHEDTEVVIFNRAMLPSYYGILRLCCQQSKQFTRHLANHQNLNWAFKNITPYPTQYTAAVEELFKLMQLFATKYPDMSEQEINEVNIFRKSTIQLYLQNIDARTSWATLISAFRILVETEEERLFAIYNNGIQKLFEAFQTLHTVYHDSSTCHVASELMELLGIMMSMLKTLSMSQSSGSNKDARTTLSNCKDWVDVLRKLATLQNSYNPSEMRNMALDLLKEILMIMPREVIQVLTPLLSHCHSAFQESSTTAAFPMGPYFPRKGIKLPNFGIKAHRRPMVQMAVPNTLVEPKGQNEDYDIDLLNYYSPYHNFIDVMCRLAINHNCMSEALIQLSAIVGFEGAPLHLIYFPKLWLEIYTAPQLDKKFVTVLLSNNFFIDYIETILLDERTSLNVPVIYKFLCTFFPKVASRVLSDNTCQIIDNLVMSLNQKVQQMDVKSMAYQLNADLRALKLVYSNVDVPIAPPNNLVQTLHCLIAKVRMALSSKSQEKEKQPKKKKKREATEEEEEEEVEESEEKEPEKEVSQEEAPKPEPEQPAPSKPEAAKGCCSDPSDMSDFSASPKSVDWLVVLESTIIRLIATLKKNV</sequence>
<keyword evidence="6" id="KW-0378">Hydrolase</keyword>
<feature type="compositionally biased region" description="Basic residues" evidence="8">
    <location>
        <begin position="705"/>
        <end position="717"/>
    </location>
</feature>
<keyword evidence="5" id="KW-0833">Ubl conjugation pathway</keyword>
<feature type="region of interest" description="Disordered" evidence="8">
    <location>
        <begin position="488"/>
        <end position="599"/>
    </location>
</feature>
<dbReference type="InterPro" id="IPR050164">
    <property type="entry name" value="Peptidase_C19"/>
</dbReference>
<keyword evidence="7" id="KW-0788">Thiol protease</keyword>
<proteinExistence type="inferred from homology"/>
<dbReference type="InterPro" id="IPR028889">
    <property type="entry name" value="USP"/>
</dbReference>
<dbReference type="CDD" id="cd02659">
    <property type="entry name" value="peptidase_C19C"/>
    <property type="match status" value="1"/>
</dbReference>
<feature type="region of interest" description="Disordered" evidence="8">
    <location>
        <begin position="3378"/>
        <end position="3451"/>
    </location>
</feature>
<organism evidence="10">
    <name type="scientific">Menopon gallinae</name>
    <name type="common">poultry shaft louse</name>
    <dbReference type="NCBI Taxonomy" id="328185"/>
    <lineage>
        <taxon>Eukaryota</taxon>
        <taxon>Metazoa</taxon>
        <taxon>Ecdysozoa</taxon>
        <taxon>Arthropoda</taxon>
        <taxon>Hexapoda</taxon>
        <taxon>Insecta</taxon>
        <taxon>Pterygota</taxon>
        <taxon>Neoptera</taxon>
        <taxon>Paraneoptera</taxon>
        <taxon>Psocodea</taxon>
        <taxon>Troctomorpha</taxon>
        <taxon>Phthiraptera</taxon>
        <taxon>Amblycera</taxon>
        <taxon>Menoponidae</taxon>
        <taxon>Menopon</taxon>
    </lineage>
</organism>
<dbReference type="Pfam" id="PF25010">
    <property type="entry name" value="ARM_UBP24_USP9X-Y"/>
    <property type="match status" value="2"/>
</dbReference>
<dbReference type="PANTHER" id="PTHR24006:SF827">
    <property type="entry name" value="UBIQUITIN CARBOXYL-TERMINAL HYDROLASE 34"/>
    <property type="match status" value="1"/>
</dbReference>
<evidence type="ECO:0000259" key="9">
    <source>
        <dbReference type="PROSITE" id="PS50235"/>
    </source>
</evidence>